<dbReference type="Pfam" id="PF09388">
    <property type="entry name" value="SpoOE-like"/>
    <property type="match status" value="1"/>
</dbReference>
<dbReference type="InterPro" id="IPR037208">
    <property type="entry name" value="Spo0E-like_sf"/>
</dbReference>
<dbReference type="InterPro" id="IPR036638">
    <property type="entry name" value="HLH_DNA-bd_sf"/>
</dbReference>
<evidence type="ECO:0000313" key="1">
    <source>
        <dbReference type="EMBL" id="KGP92105.1"/>
    </source>
</evidence>
<dbReference type="AlphaFoldDB" id="A0A0A2VEM9"/>
<organism evidence="1 2">
    <name type="scientific">Pontibacillus chungwhensis BH030062</name>
    <dbReference type="NCBI Taxonomy" id="1385513"/>
    <lineage>
        <taxon>Bacteria</taxon>
        <taxon>Bacillati</taxon>
        <taxon>Bacillota</taxon>
        <taxon>Bacilli</taxon>
        <taxon>Bacillales</taxon>
        <taxon>Bacillaceae</taxon>
        <taxon>Pontibacillus</taxon>
    </lineage>
</organism>
<dbReference type="InterPro" id="IPR018540">
    <property type="entry name" value="Spo0E-like"/>
</dbReference>
<evidence type="ECO:0008006" key="3">
    <source>
        <dbReference type="Google" id="ProtNLM"/>
    </source>
</evidence>
<dbReference type="Gene3D" id="4.10.280.10">
    <property type="entry name" value="Helix-loop-helix DNA-binding domain"/>
    <property type="match status" value="1"/>
</dbReference>
<reference evidence="1 2" key="1">
    <citation type="submission" date="2013-08" db="EMBL/GenBank/DDBJ databases">
        <title>Genome of Pontibacillus chungwhensis.</title>
        <authorList>
            <person name="Wang Q."/>
            <person name="Wang G."/>
        </authorList>
    </citation>
    <scope>NUCLEOTIDE SEQUENCE [LARGE SCALE GENOMIC DNA]</scope>
    <source>
        <strain evidence="1 2">BH030062</strain>
    </source>
</reference>
<name>A0A0A2VEM9_9BACI</name>
<dbReference type="OrthoDB" id="2692170at2"/>
<proteinExistence type="predicted"/>
<dbReference type="Proteomes" id="UP000030153">
    <property type="component" value="Unassembled WGS sequence"/>
</dbReference>
<dbReference type="eggNOG" id="ENOG5030CE5">
    <property type="taxonomic scope" value="Bacteria"/>
</dbReference>
<comment type="caution">
    <text evidence="1">The sequence shown here is derived from an EMBL/GenBank/DDBJ whole genome shotgun (WGS) entry which is preliminary data.</text>
</comment>
<dbReference type="GO" id="GO:0046983">
    <property type="term" value="F:protein dimerization activity"/>
    <property type="evidence" value="ECO:0007669"/>
    <property type="project" value="InterPro"/>
</dbReference>
<dbReference type="GO" id="GO:0043937">
    <property type="term" value="P:regulation of sporulation"/>
    <property type="evidence" value="ECO:0007669"/>
    <property type="project" value="InterPro"/>
</dbReference>
<dbReference type="RefSeq" id="WP_036781024.1">
    <property type="nucleotide sequence ID" value="NZ_AVBG01000003.1"/>
</dbReference>
<accession>A0A0A2VEM9</accession>
<dbReference type="EMBL" id="AVBG01000003">
    <property type="protein sequence ID" value="KGP92105.1"/>
    <property type="molecule type" value="Genomic_DNA"/>
</dbReference>
<evidence type="ECO:0000313" key="2">
    <source>
        <dbReference type="Proteomes" id="UP000030153"/>
    </source>
</evidence>
<protein>
    <recommendedName>
        <fullName evidence="3">Sporulation protein Spo0E</fullName>
    </recommendedName>
</protein>
<keyword evidence="2" id="KW-1185">Reference proteome</keyword>
<gene>
    <name evidence="1" type="ORF">N780_00495</name>
</gene>
<dbReference type="SUPFAM" id="SSF140500">
    <property type="entry name" value="BAS1536-like"/>
    <property type="match status" value="1"/>
</dbReference>
<sequence length="63" mass="7418">MVACLLTRGQLLERIERLRHRMIVVAEVKGFTCEESLRLSQQLDELLNLYHQQGKSRNHITNQ</sequence>